<dbReference type="AlphaFoldDB" id="A0A2R6ASJ6"/>
<reference evidence="2 3" key="1">
    <citation type="submission" date="2017-04" db="EMBL/GenBank/DDBJ databases">
        <title>Novel microbial lineages endemic to geothermal iron-oxide mats fill important gaps in the evolutionary history of Archaea.</title>
        <authorList>
            <person name="Jay Z.J."/>
            <person name="Beam J.P."/>
            <person name="Dlakic M."/>
            <person name="Rusch D.B."/>
            <person name="Kozubal M.A."/>
            <person name="Inskeep W.P."/>
        </authorList>
    </citation>
    <scope>NUCLEOTIDE SEQUENCE [LARGE SCALE GENOMIC DNA]</scope>
    <source>
        <strain evidence="2">OSP_C</strain>
    </source>
</reference>
<dbReference type="InterPro" id="IPR036390">
    <property type="entry name" value="WH_DNA-bd_sf"/>
</dbReference>
<sequence length="259" mass="29590">MEVSLEELKAKLKEVFELNTYETSVYLTLLKKGMRADEISRNSRVPRPRVYDTLESLKSKGFVYEKDDVYYAVHPALALSSRVALLKAEFEEKQRKMSEAVNEIVSFLNLTQTSEPKGPFVLHGIASILSLLLKVFPESHKIFLTLNKALDSEARRVFRSVISGLSIKEKKELRVLIPYNVKLEAEDFELITLFGAQVRTIRGFLLDMMITDKDDVIIGLPDPLSTERLPVVAVYLKDHSFASSLFRSMEETWKIAEEL</sequence>
<comment type="caution">
    <text evidence="2">The sequence shown here is derived from an EMBL/GenBank/DDBJ whole genome shotgun (WGS) entry which is preliminary data.</text>
</comment>
<dbReference type="PANTHER" id="PTHR34293">
    <property type="entry name" value="HTH-TYPE TRANSCRIPTIONAL REGULATOR TRMBL2"/>
    <property type="match status" value="1"/>
</dbReference>
<organism evidence="2 3">
    <name type="scientific">Candidatus Marsarchaeota G1 archaeon OSP_C</name>
    <dbReference type="NCBI Taxonomy" id="1978154"/>
    <lineage>
        <taxon>Archaea</taxon>
        <taxon>Candidatus Marsarchaeota</taxon>
        <taxon>Candidatus Marsarchaeota group 1</taxon>
    </lineage>
</organism>
<name>A0A2R6ASJ6_9ARCH</name>
<evidence type="ECO:0000259" key="1">
    <source>
        <dbReference type="Pfam" id="PF01978"/>
    </source>
</evidence>
<dbReference type="Gene3D" id="1.10.10.10">
    <property type="entry name" value="Winged helix-like DNA-binding domain superfamily/Winged helix DNA-binding domain"/>
    <property type="match status" value="1"/>
</dbReference>
<dbReference type="PANTHER" id="PTHR34293:SF1">
    <property type="entry name" value="HTH-TYPE TRANSCRIPTIONAL REGULATOR TRMBL2"/>
    <property type="match status" value="1"/>
</dbReference>
<evidence type="ECO:0000313" key="2">
    <source>
        <dbReference type="EMBL" id="PSN89362.1"/>
    </source>
</evidence>
<feature type="domain" description="Transcription regulator TrmB N-terminal" evidence="1">
    <location>
        <begin position="12"/>
        <end position="74"/>
    </location>
</feature>
<evidence type="ECO:0000313" key="3">
    <source>
        <dbReference type="Proteomes" id="UP000241473"/>
    </source>
</evidence>
<dbReference type="EMBL" id="NEXB01000004">
    <property type="protein sequence ID" value="PSN89362.1"/>
    <property type="molecule type" value="Genomic_DNA"/>
</dbReference>
<accession>A0A2R6ASJ6</accession>
<gene>
    <name evidence="2" type="ORF">B9Q00_01745</name>
</gene>
<dbReference type="InterPro" id="IPR051797">
    <property type="entry name" value="TrmB-like"/>
</dbReference>
<proteinExistence type="predicted"/>
<dbReference type="InterPro" id="IPR002831">
    <property type="entry name" value="Tscrpt_reg_TrmB_N"/>
</dbReference>
<dbReference type="Pfam" id="PF01978">
    <property type="entry name" value="TrmB"/>
    <property type="match status" value="1"/>
</dbReference>
<protein>
    <recommendedName>
        <fullName evidence="1">Transcription regulator TrmB N-terminal domain-containing protein</fullName>
    </recommendedName>
</protein>
<dbReference type="SUPFAM" id="SSF46785">
    <property type="entry name" value="Winged helix' DNA-binding domain"/>
    <property type="match status" value="1"/>
</dbReference>
<dbReference type="Proteomes" id="UP000241473">
    <property type="component" value="Unassembled WGS sequence"/>
</dbReference>
<dbReference type="InterPro" id="IPR036388">
    <property type="entry name" value="WH-like_DNA-bd_sf"/>
</dbReference>